<gene>
    <name evidence="19" type="primary">cntO_3</name>
    <name evidence="19" type="ORF">PSECIP111951_03921</name>
</gene>
<dbReference type="InterPro" id="IPR010105">
    <property type="entry name" value="TonB_sidphr_rcpt"/>
</dbReference>
<comment type="similarity">
    <text evidence="2 14 15">Belongs to the TonB-dependent receptor family.</text>
</comment>
<evidence type="ECO:0000313" key="20">
    <source>
        <dbReference type="Proteomes" id="UP001152485"/>
    </source>
</evidence>
<keyword evidence="13 14" id="KW-0998">Cell outer membrane</keyword>
<accession>A0ABM9GN26</accession>
<feature type="chain" id="PRO_5045515880" evidence="16">
    <location>
        <begin position="31"/>
        <end position="739"/>
    </location>
</feature>
<protein>
    <submittedName>
        <fullName evidence="19">Metal-pseudopaline receptor CntO</fullName>
    </submittedName>
</protein>
<dbReference type="InterPro" id="IPR037066">
    <property type="entry name" value="Plug_dom_sf"/>
</dbReference>
<dbReference type="PANTHER" id="PTHR32552">
    <property type="entry name" value="FERRICHROME IRON RECEPTOR-RELATED"/>
    <property type="match status" value="1"/>
</dbReference>
<keyword evidence="11 14" id="KW-0472">Membrane</keyword>
<dbReference type="InterPro" id="IPR012910">
    <property type="entry name" value="Plug_dom"/>
</dbReference>
<evidence type="ECO:0000256" key="5">
    <source>
        <dbReference type="ARBA" id="ARBA00022496"/>
    </source>
</evidence>
<dbReference type="Pfam" id="PF00593">
    <property type="entry name" value="TonB_dep_Rec_b-barrel"/>
    <property type="match status" value="1"/>
</dbReference>
<evidence type="ECO:0000256" key="4">
    <source>
        <dbReference type="ARBA" id="ARBA00022452"/>
    </source>
</evidence>
<dbReference type="PANTHER" id="PTHR32552:SF68">
    <property type="entry name" value="FERRICHROME OUTER MEMBRANE TRANSPORTER_PHAGE RECEPTOR"/>
    <property type="match status" value="1"/>
</dbReference>
<proteinExistence type="inferred from homology"/>
<evidence type="ECO:0000313" key="19">
    <source>
        <dbReference type="EMBL" id="CAH9067862.1"/>
    </source>
</evidence>
<keyword evidence="3 14" id="KW-0813">Transport</keyword>
<keyword evidence="5" id="KW-0410">Iron transport</keyword>
<dbReference type="InterPro" id="IPR039426">
    <property type="entry name" value="TonB-dep_rcpt-like"/>
</dbReference>
<evidence type="ECO:0000256" key="3">
    <source>
        <dbReference type="ARBA" id="ARBA00022448"/>
    </source>
</evidence>
<evidence type="ECO:0000256" key="12">
    <source>
        <dbReference type="ARBA" id="ARBA00023170"/>
    </source>
</evidence>
<evidence type="ECO:0000259" key="18">
    <source>
        <dbReference type="Pfam" id="PF07715"/>
    </source>
</evidence>
<name>A0ABM9GN26_9GAMM</name>
<evidence type="ECO:0000256" key="2">
    <source>
        <dbReference type="ARBA" id="ARBA00009810"/>
    </source>
</evidence>
<feature type="domain" description="TonB-dependent receptor plug" evidence="18">
    <location>
        <begin position="67"/>
        <end position="159"/>
    </location>
</feature>
<keyword evidence="8" id="KW-0408">Iron</keyword>
<evidence type="ECO:0000256" key="15">
    <source>
        <dbReference type="RuleBase" id="RU003357"/>
    </source>
</evidence>
<comment type="caution">
    <text evidence="19">The sequence shown here is derived from an EMBL/GenBank/DDBJ whole genome shotgun (WGS) entry which is preliminary data.</text>
</comment>
<dbReference type="PROSITE" id="PS52016">
    <property type="entry name" value="TONB_DEPENDENT_REC_3"/>
    <property type="match status" value="1"/>
</dbReference>
<dbReference type="EMBL" id="CAMAPD010000028">
    <property type="protein sequence ID" value="CAH9067862.1"/>
    <property type="molecule type" value="Genomic_DNA"/>
</dbReference>
<keyword evidence="10 15" id="KW-0798">TonB box</keyword>
<evidence type="ECO:0000256" key="8">
    <source>
        <dbReference type="ARBA" id="ARBA00023004"/>
    </source>
</evidence>
<feature type="signal peptide" evidence="16">
    <location>
        <begin position="1"/>
        <end position="30"/>
    </location>
</feature>
<keyword evidence="12 19" id="KW-0675">Receptor</keyword>
<evidence type="ECO:0000259" key="17">
    <source>
        <dbReference type="Pfam" id="PF00593"/>
    </source>
</evidence>
<evidence type="ECO:0000256" key="1">
    <source>
        <dbReference type="ARBA" id="ARBA00004571"/>
    </source>
</evidence>
<dbReference type="Proteomes" id="UP001152485">
    <property type="component" value="Unassembled WGS sequence"/>
</dbReference>
<evidence type="ECO:0000256" key="7">
    <source>
        <dbReference type="ARBA" id="ARBA00022729"/>
    </source>
</evidence>
<evidence type="ECO:0000256" key="9">
    <source>
        <dbReference type="ARBA" id="ARBA00023065"/>
    </source>
</evidence>
<keyword evidence="9" id="KW-0406">Ion transport</keyword>
<dbReference type="InterPro" id="IPR000531">
    <property type="entry name" value="Beta-barrel_TonB"/>
</dbReference>
<evidence type="ECO:0000256" key="16">
    <source>
        <dbReference type="SAM" id="SignalP"/>
    </source>
</evidence>
<dbReference type="Pfam" id="PF07715">
    <property type="entry name" value="Plug"/>
    <property type="match status" value="1"/>
</dbReference>
<dbReference type="InterPro" id="IPR036942">
    <property type="entry name" value="Beta-barrel_TonB_sf"/>
</dbReference>
<evidence type="ECO:0000256" key="14">
    <source>
        <dbReference type="PROSITE-ProRule" id="PRU01360"/>
    </source>
</evidence>
<organism evidence="19 20">
    <name type="scientific">Pseudoalteromonas holothuriae</name>
    <dbReference type="NCBI Taxonomy" id="2963714"/>
    <lineage>
        <taxon>Bacteria</taxon>
        <taxon>Pseudomonadati</taxon>
        <taxon>Pseudomonadota</taxon>
        <taxon>Gammaproteobacteria</taxon>
        <taxon>Alteromonadales</taxon>
        <taxon>Pseudoalteromonadaceae</taxon>
        <taxon>Pseudoalteromonas</taxon>
    </lineage>
</organism>
<evidence type="ECO:0000256" key="13">
    <source>
        <dbReference type="ARBA" id="ARBA00023237"/>
    </source>
</evidence>
<dbReference type="SUPFAM" id="SSF56935">
    <property type="entry name" value="Porins"/>
    <property type="match status" value="1"/>
</dbReference>
<comment type="subcellular location">
    <subcellularLocation>
        <location evidence="1 14">Cell outer membrane</location>
        <topology evidence="1 14">Multi-pass membrane protein</topology>
    </subcellularLocation>
</comment>
<keyword evidence="7 16" id="KW-0732">Signal</keyword>
<reference evidence="19 20" key="1">
    <citation type="submission" date="2022-07" db="EMBL/GenBank/DDBJ databases">
        <authorList>
            <person name="Criscuolo A."/>
        </authorList>
    </citation>
    <scope>NUCLEOTIDE SEQUENCE [LARGE SCALE GENOMIC DNA]</scope>
    <source>
        <strain evidence="20">CIP 111951</strain>
    </source>
</reference>
<dbReference type="CDD" id="cd01347">
    <property type="entry name" value="ligand_gated_channel"/>
    <property type="match status" value="1"/>
</dbReference>
<keyword evidence="6 14" id="KW-0812">Transmembrane</keyword>
<evidence type="ECO:0000256" key="10">
    <source>
        <dbReference type="ARBA" id="ARBA00023077"/>
    </source>
</evidence>
<dbReference type="Gene3D" id="2.170.130.10">
    <property type="entry name" value="TonB-dependent receptor, plug domain"/>
    <property type="match status" value="1"/>
</dbReference>
<dbReference type="RefSeq" id="WP_261595244.1">
    <property type="nucleotide sequence ID" value="NZ_CAMAPD010000028.1"/>
</dbReference>
<dbReference type="NCBIfam" id="TIGR01783">
    <property type="entry name" value="TonB-siderophor"/>
    <property type="match status" value="1"/>
</dbReference>
<sequence>MKQPYTTALFKKSFIVMAVASALSPTLSVAQTSQDSDIEVITVKGRAAQFYFVEQATMATKTPTDYMDLPQSVQVLSKQLIQDQAARQTTDLYRSISGVTQFSYSGITARGFRQDQVRYDGVQGDPYSGFSIPQLFNVERVEVLKGPTGMLYGAGQPGGLLNYVSKKPKFEQTTQMALFAGNDDLLGGHLETTGTLSEDVLAYRVAGFHQNKNSYRNNVEEANTLLSAGITWYANDKTELIFQYDHIDQALDGHRLRGVPVDDNGHFLTNISYNANEKSDFQNLKADVFQLTANFDIANNLSNTTVIRGFSNERAQQYHENLGLIADLSEGQKEQYLPVLDMLGMATQDTAMMRQFRDQNRENEEWSVTTDFVYEGTFAGTEHMILFGADYAEVEQEFENKVSDLTRTLNPANYADPREIFNPENHVPTLDIINPLYNADTSKYKRINAAVRKSKSQRQGLYLQDQIRLTEQWLAIAGLRYDRFEDQEGIKVVNDNKLSPRIGAIYQPNENMSLFVNRSEGFSPQSLSQQPESGEIFGPETSTQHEFGLRNIWLDGNLTTTFTTYHIVKNDVAVSNPNYVEGNGLPEQLQIGEVTSKGVELDIIGDIADDLTGTISYAYNDATITGGNPKDISNTVGKEFANAPDHTLGMWARYALPTLNSSISLGFDYVDERVSLSGQTVRSYVTWDASWQTHIDNFEIQLNLKNIFDKEYATSGFNKRNGHFPGEPRSVVLQVSYAL</sequence>
<dbReference type="Gene3D" id="2.40.170.20">
    <property type="entry name" value="TonB-dependent receptor, beta-barrel domain"/>
    <property type="match status" value="1"/>
</dbReference>
<keyword evidence="4 14" id="KW-1134">Transmembrane beta strand</keyword>
<evidence type="ECO:0000256" key="11">
    <source>
        <dbReference type="ARBA" id="ARBA00023136"/>
    </source>
</evidence>
<feature type="domain" description="TonB-dependent receptor-like beta-barrel" evidence="17">
    <location>
        <begin position="258"/>
        <end position="707"/>
    </location>
</feature>
<evidence type="ECO:0000256" key="6">
    <source>
        <dbReference type="ARBA" id="ARBA00022692"/>
    </source>
</evidence>